<proteinExistence type="predicted"/>
<dbReference type="EMBL" id="CM029054">
    <property type="protein sequence ID" value="KAG2539167.1"/>
    <property type="molecule type" value="Genomic_DNA"/>
</dbReference>
<protein>
    <submittedName>
        <fullName evidence="1">Uncharacterized protein</fullName>
    </submittedName>
</protein>
<keyword evidence="2" id="KW-1185">Reference proteome</keyword>
<evidence type="ECO:0000313" key="1">
    <source>
        <dbReference type="EMBL" id="KAG2539167.1"/>
    </source>
</evidence>
<name>A0A8T0MPY4_PANVG</name>
<dbReference type="AlphaFoldDB" id="A0A8T0MPY4"/>
<accession>A0A8T0MPY4</accession>
<comment type="caution">
    <text evidence="1">The sequence shown here is derived from an EMBL/GenBank/DDBJ whole genome shotgun (WGS) entry which is preliminary data.</text>
</comment>
<evidence type="ECO:0000313" key="2">
    <source>
        <dbReference type="Proteomes" id="UP000823388"/>
    </source>
</evidence>
<sequence length="108" mass="11989">MRPLSVLVLWPPTLDWGLLTGGGDGGGGPLFLFLFLSLRDDGGRYAFSNYDACWSVQALAHAAFPCFGVVRGGGRWIYHGRRHHARRRRPCSGARRLLGVLLCNFKVF</sequence>
<dbReference type="Proteomes" id="UP000823388">
    <property type="component" value="Chromosome 9N"/>
</dbReference>
<organism evidence="1 2">
    <name type="scientific">Panicum virgatum</name>
    <name type="common">Blackwell switchgrass</name>
    <dbReference type="NCBI Taxonomy" id="38727"/>
    <lineage>
        <taxon>Eukaryota</taxon>
        <taxon>Viridiplantae</taxon>
        <taxon>Streptophyta</taxon>
        <taxon>Embryophyta</taxon>
        <taxon>Tracheophyta</taxon>
        <taxon>Spermatophyta</taxon>
        <taxon>Magnoliopsida</taxon>
        <taxon>Liliopsida</taxon>
        <taxon>Poales</taxon>
        <taxon>Poaceae</taxon>
        <taxon>PACMAD clade</taxon>
        <taxon>Panicoideae</taxon>
        <taxon>Panicodae</taxon>
        <taxon>Paniceae</taxon>
        <taxon>Panicinae</taxon>
        <taxon>Panicum</taxon>
        <taxon>Panicum sect. Hiantes</taxon>
    </lineage>
</organism>
<reference evidence="1" key="1">
    <citation type="submission" date="2020-05" db="EMBL/GenBank/DDBJ databases">
        <title>WGS assembly of Panicum virgatum.</title>
        <authorList>
            <person name="Lovell J.T."/>
            <person name="Jenkins J."/>
            <person name="Shu S."/>
            <person name="Juenger T.E."/>
            <person name="Schmutz J."/>
        </authorList>
    </citation>
    <scope>NUCLEOTIDE SEQUENCE</scope>
    <source>
        <strain evidence="1">AP13</strain>
    </source>
</reference>
<gene>
    <name evidence="1" type="ORF">PVAP13_9NG452714</name>
</gene>